<dbReference type="Pfam" id="PF14343">
    <property type="entry name" value="PrcB_C"/>
    <property type="match status" value="1"/>
</dbReference>
<keyword evidence="1" id="KW-0732">Signal</keyword>
<dbReference type="GO" id="GO:0006508">
    <property type="term" value="P:proteolysis"/>
    <property type="evidence" value="ECO:0007669"/>
    <property type="project" value="UniProtKB-KW"/>
</dbReference>
<protein>
    <submittedName>
        <fullName evidence="3">Protease complex subunit PrcB family protein</fullName>
    </submittedName>
</protein>
<evidence type="ECO:0000259" key="2">
    <source>
        <dbReference type="Pfam" id="PF14343"/>
    </source>
</evidence>
<dbReference type="PROSITE" id="PS51257">
    <property type="entry name" value="PROKAR_LIPOPROTEIN"/>
    <property type="match status" value="1"/>
</dbReference>
<feature type="signal peptide" evidence="1">
    <location>
        <begin position="1"/>
        <end position="21"/>
    </location>
</feature>
<dbReference type="Proteomes" id="UP000533639">
    <property type="component" value="Unassembled WGS sequence"/>
</dbReference>
<keyword evidence="4" id="KW-1185">Reference proteome</keyword>
<evidence type="ECO:0000313" key="3">
    <source>
        <dbReference type="EMBL" id="CAC9975858.1"/>
    </source>
</evidence>
<dbReference type="GO" id="GO:0008233">
    <property type="term" value="F:peptidase activity"/>
    <property type="evidence" value="ECO:0007669"/>
    <property type="project" value="UniProtKB-KW"/>
</dbReference>
<proteinExistence type="predicted"/>
<keyword evidence="3" id="KW-0378">Hydrolase</keyword>
<evidence type="ECO:0000256" key="1">
    <source>
        <dbReference type="SAM" id="SignalP"/>
    </source>
</evidence>
<accession>A0A9N8P390</accession>
<feature type="domain" description="PrcB C-terminal" evidence="2">
    <location>
        <begin position="92"/>
        <end position="146"/>
    </location>
</feature>
<evidence type="ECO:0000313" key="4">
    <source>
        <dbReference type="Proteomes" id="UP000533639"/>
    </source>
</evidence>
<dbReference type="AlphaFoldDB" id="A0A9N8P390"/>
<comment type="caution">
    <text evidence="3">The sequence shown here is derived from an EMBL/GenBank/DDBJ whole genome shotgun (WGS) entry which is preliminary data.</text>
</comment>
<name>A0A9N8P390_9FLAO</name>
<gene>
    <name evidence="3" type="ORF">FLAPXU55_03578</name>
</gene>
<dbReference type="InterPro" id="IPR025748">
    <property type="entry name" value="PrcB_C_dom"/>
</dbReference>
<dbReference type="RefSeq" id="WP_053474304.1">
    <property type="nucleotide sequence ID" value="NZ_CAIJDE010000055.1"/>
</dbReference>
<organism evidence="3 4">
    <name type="scientific">Flavobacterium panici</name>
    <dbReference type="NCBI Taxonomy" id="2654843"/>
    <lineage>
        <taxon>Bacteria</taxon>
        <taxon>Pseudomonadati</taxon>
        <taxon>Bacteroidota</taxon>
        <taxon>Flavobacteriia</taxon>
        <taxon>Flavobacteriales</taxon>
        <taxon>Flavobacteriaceae</taxon>
        <taxon>Flavobacterium</taxon>
    </lineage>
</organism>
<feature type="chain" id="PRO_5040233961" evidence="1">
    <location>
        <begin position="22"/>
        <end position="283"/>
    </location>
</feature>
<sequence length="283" mass="31292">MKKLMLSLFIAFGFSACSLSNDDLNVDCGTNVDLPFSGFPVLCNYSVKTLPNNPSALIITSQEKMDAYFTKHANTCTVASDPNINFSDNYMIALFAGVKPTNGYAIKITSIVQNNCEIIVNFYEKGPQTGETLTQTPTYPTDFILIPKTAKAILFNRTNESPDNIVIGSFGTTNDFFQINDYNILKFLGVTTGNYEFEQYKYNAKTVRSEYTTLSKTIPTEITAIKGQTKTYGTPGAQGGVYFELRQGITVTKITIDNNDTPDMSSEIKAFRMALKAKINSLK</sequence>
<reference evidence="3 4" key="1">
    <citation type="submission" date="2020-06" db="EMBL/GenBank/DDBJ databases">
        <authorList>
            <person name="Criscuolo A."/>
        </authorList>
    </citation>
    <scope>NUCLEOTIDE SEQUENCE [LARGE SCALE GENOMIC DNA]</scope>
    <source>
        <strain evidence="3">PXU-55</strain>
    </source>
</reference>
<keyword evidence="3" id="KW-0645">Protease</keyword>
<dbReference type="EMBL" id="CAIJDE010000055">
    <property type="protein sequence ID" value="CAC9975858.1"/>
    <property type="molecule type" value="Genomic_DNA"/>
</dbReference>